<name>A0ABQ5QMS8_9ACTN</name>
<dbReference type="NCBIfam" id="NF038011">
    <property type="entry name" value="PelF"/>
    <property type="match status" value="1"/>
</dbReference>
<dbReference type="InterPro" id="IPR047691">
    <property type="entry name" value="PelF-like"/>
</dbReference>
<dbReference type="Pfam" id="PF11997">
    <property type="entry name" value="DUF3492"/>
    <property type="match status" value="1"/>
</dbReference>
<feature type="region of interest" description="Disordered" evidence="2">
    <location>
        <begin position="8"/>
        <end position="32"/>
    </location>
</feature>
<proteinExistence type="predicted"/>
<dbReference type="InterPro" id="IPR001296">
    <property type="entry name" value="Glyco_trans_1"/>
</dbReference>
<gene>
    <name evidence="5" type="primary">icsA_1</name>
    <name evidence="5" type="ORF">Pa4123_12660</name>
</gene>
<feature type="domain" description="DUF3492" evidence="4">
    <location>
        <begin position="35"/>
        <end position="302"/>
    </location>
</feature>
<dbReference type="PANTHER" id="PTHR12526">
    <property type="entry name" value="GLYCOSYLTRANSFERASE"/>
    <property type="match status" value="1"/>
</dbReference>
<evidence type="ECO:0000259" key="4">
    <source>
        <dbReference type="Pfam" id="PF11997"/>
    </source>
</evidence>
<keyword evidence="1" id="KW-0808">Transferase</keyword>
<reference evidence="5" key="1">
    <citation type="submission" date="2022-12" db="EMBL/GenBank/DDBJ databases">
        <title>New Phytohabitans aurantiacus sp. RD004123 nov., an actinomycete isolated from soil.</title>
        <authorList>
            <person name="Triningsih D.W."/>
            <person name="Harunari E."/>
            <person name="Igarashi Y."/>
        </authorList>
    </citation>
    <scope>NUCLEOTIDE SEQUENCE</scope>
    <source>
        <strain evidence="5">RD004123</strain>
    </source>
</reference>
<sequence>MTITLRAAAPPVTDRVPSQPGAATRAGGPGGGHRRIALVSEGTYPYHLGGVSVWCDQLIRGIGEHRFSAVALTVTGLEKSLWTPPPNLAEIINVPLWGPVPRRPRRRVPGWRFHQAYQAFARALVSPPAIGAVATRRTGEEFTYALHGLFQYAQRADLGDALLSDRALTQLMDAWQATREDRALTLAEALIATDLIEHTLRPLSLPPVDVDICHLAMNGLCALVGLASKWTYGSRIVMSEHGVYLRERYLNMVDEPLPHAVKVLLLNFFRSLAIAAYVSADVLAPHSSYNRRWALHHGADEDRMWTMYNGVDPAEFPVADGEPDVPTIVFMGRVDPIKDLHTLINAFALVRAEIPNARLRMFGPVATGQWAYYDSCRALIDHLRLEHAATFEGRVTRPTEAYHAGHIVVLSSISEGFPYTVVESMATGRPVVCTNVGGVAEAVGDAGFVVPPRDHRAIADACLSLLLDPQLRRWLGTAARERVLNRFTLDQSLDDYRRVYQELS</sequence>
<evidence type="ECO:0000313" key="6">
    <source>
        <dbReference type="Proteomes" id="UP001144280"/>
    </source>
</evidence>
<evidence type="ECO:0000313" key="5">
    <source>
        <dbReference type="EMBL" id="GLH95993.1"/>
    </source>
</evidence>
<feature type="domain" description="Glycosyl transferase family 1" evidence="3">
    <location>
        <begin position="324"/>
        <end position="482"/>
    </location>
</feature>
<dbReference type="PANTHER" id="PTHR12526:SF636">
    <property type="entry name" value="BLL3647 PROTEIN"/>
    <property type="match status" value="1"/>
</dbReference>
<dbReference type="Proteomes" id="UP001144280">
    <property type="component" value="Unassembled WGS sequence"/>
</dbReference>
<organism evidence="5 6">
    <name type="scientific">Phytohabitans aurantiacus</name>
    <dbReference type="NCBI Taxonomy" id="3016789"/>
    <lineage>
        <taxon>Bacteria</taxon>
        <taxon>Bacillati</taxon>
        <taxon>Actinomycetota</taxon>
        <taxon>Actinomycetes</taxon>
        <taxon>Micromonosporales</taxon>
        <taxon>Micromonosporaceae</taxon>
    </lineage>
</organism>
<evidence type="ECO:0000256" key="1">
    <source>
        <dbReference type="ARBA" id="ARBA00022679"/>
    </source>
</evidence>
<dbReference type="EMBL" id="BSDI01000005">
    <property type="protein sequence ID" value="GLH95993.1"/>
    <property type="molecule type" value="Genomic_DNA"/>
</dbReference>
<dbReference type="SUPFAM" id="SSF53756">
    <property type="entry name" value="UDP-Glycosyltransferase/glycogen phosphorylase"/>
    <property type="match status" value="1"/>
</dbReference>
<dbReference type="InterPro" id="IPR022622">
    <property type="entry name" value="DUF3492"/>
</dbReference>
<evidence type="ECO:0000259" key="3">
    <source>
        <dbReference type="Pfam" id="PF00534"/>
    </source>
</evidence>
<accession>A0ABQ5QMS8</accession>
<comment type="caution">
    <text evidence="5">The sequence shown here is derived from an EMBL/GenBank/DDBJ whole genome shotgun (WGS) entry which is preliminary data.</text>
</comment>
<dbReference type="RefSeq" id="WP_281893113.1">
    <property type="nucleotide sequence ID" value="NZ_BSDI01000005.1"/>
</dbReference>
<protein>
    <submittedName>
        <fullName evidence="5">Lipopolysaccharide glycosyltransferase, putative</fullName>
    </submittedName>
</protein>
<dbReference type="Pfam" id="PF00534">
    <property type="entry name" value="Glycos_transf_1"/>
    <property type="match status" value="1"/>
</dbReference>
<keyword evidence="6" id="KW-1185">Reference proteome</keyword>
<dbReference type="Gene3D" id="3.40.50.2000">
    <property type="entry name" value="Glycogen Phosphorylase B"/>
    <property type="match status" value="2"/>
</dbReference>
<evidence type="ECO:0000256" key="2">
    <source>
        <dbReference type="SAM" id="MobiDB-lite"/>
    </source>
</evidence>